<evidence type="ECO:0000256" key="3">
    <source>
        <dbReference type="ARBA" id="ARBA00022723"/>
    </source>
</evidence>
<evidence type="ECO:0008006" key="10">
    <source>
        <dbReference type="Google" id="ProtNLM"/>
    </source>
</evidence>
<evidence type="ECO:0000256" key="1">
    <source>
        <dbReference type="ARBA" id="ARBA00010617"/>
    </source>
</evidence>
<keyword evidence="6 7" id="KW-0503">Monooxygenase</keyword>
<dbReference type="Proteomes" id="UP000198859">
    <property type="component" value="Chromosome I"/>
</dbReference>
<evidence type="ECO:0000256" key="5">
    <source>
        <dbReference type="ARBA" id="ARBA00023004"/>
    </source>
</evidence>
<evidence type="ECO:0000256" key="6">
    <source>
        <dbReference type="ARBA" id="ARBA00023033"/>
    </source>
</evidence>
<dbReference type="STRING" id="642780.SAMN04488570_2418"/>
<dbReference type="AlphaFoldDB" id="A0A1H1U4T5"/>
<dbReference type="InterPro" id="IPR017972">
    <property type="entry name" value="Cyt_P450_CS"/>
</dbReference>
<reference evidence="9" key="1">
    <citation type="submission" date="2016-10" db="EMBL/GenBank/DDBJ databases">
        <authorList>
            <person name="Varghese N."/>
            <person name="Submissions S."/>
        </authorList>
    </citation>
    <scope>NUCLEOTIDE SEQUENCE [LARGE SCALE GENOMIC DNA]</scope>
    <source>
        <strain evidence="9">DSM 22127</strain>
    </source>
</reference>
<dbReference type="GO" id="GO:0006707">
    <property type="term" value="P:cholesterol catabolic process"/>
    <property type="evidence" value="ECO:0007669"/>
    <property type="project" value="TreeGrafter"/>
</dbReference>
<dbReference type="PANTHER" id="PTHR46696">
    <property type="entry name" value="P450, PUTATIVE (EUROFUNG)-RELATED"/>
    <property type="match status" value="1"/>
</dbReference>
<gene>
    <name evidence="8" type="ORF">SAMN04488570_2418</name>
</gene>
<dbReference type="PANTHER" id="PTHR46696:SF4">
    <property type="entry name" value="BIOTIN BIOSYNTHESIS CYTOCHROME P450"/>
    <property type="match status" value="1"/>
</dbReference>
<evidence type="ECO:0000313" key="8">
    <source>
        <dbReference type="EMBL" id="SDS67498.1"/>
    </source>
</evidence>
<dbReference type="InterPro" id="IPR002397">
    <property type="entry name" value="Cyt_P450_B"/>
</dbReference>
<dbReference type="PRINTS" id="PR00359">
    <property type="entry name" value="BP450"/>
</dbReference>
<dbReference type="Pfam" id="PF00067">
    <property type="entry name" value="p450"/>
    <property type="match status" value="1"/>
</dbReference>
<name>A0A1H1U4T5_9ACTN</name>
<evidence type="ECO:0000256" key="2">
    <source>
        <dbReference type="ARBA" id="ARBA00022617"/>
    </source>
</evidence>
<keyword evidence="9" id="KW-1185">Reference proteome</keyword>
<accession>A0A1H1U4T5</accession>
<dbReference type="SUPFAM" id="SSF48264">
    <property type="entry name" value="Cytochrome P450"/>
    <property type="match status" value="1"/>
</dbReference>
<organism evidence="8 9">
    <name type="scientific">Nocardioides scoriae</name>
    <dbReference type="NCBI Taxonomy" id="642780"/>
    <lineage>
        <taxon>Bacteria</taxon>
        <taxon>Bacillati</taxon>
        <taxon>Actinomycetota</taxon>
        <taxon>Actinomycetes</taxon>
        <taxon>Propionibacteriales</taxon>
        <taxon>Nocardioidaceae</taxon>
        <taxon>Nocardioides</taxon>
    </lineage>
</organism>
<dbReference type="GO" id="GO:0020037">
    <property type="term" value="F:heme binding"/>
    <property type="evidence" value="ECO:0007669"/>
    <property type="project" value="InterPro"/>
</dbReference>
<keyword evidence="4 7" id="KW-0560">Oxidoreductase</keyword>
<dbReference type="Gene3D" id="1.10.630.10">
    <property type="entry name" value="Cytochrome P450"/>
    <property type="match status" value="1"/>
</dbReference>
<evidence type="ECO:0000256" key="7">
    <source>
        <dbReference type="RuleBase" id="RU000461"/>
    </source>
</evidence>
<dbReference type="InterPro" id="IPR001128">
    <property type="entry name" value="Cyt_P450"/>
</dbReference>
<sequence length="455" mass="48665">MSVASRVESEVAAALRWGLGHALPRTAIAGSARRGDLHGRLIMATSQSDETPLALFDEIRADGPMHRAKFAYVTASQPLVREVLSSNDVHAGVSFGATGPIARLGAWAGRRAPTGPLTPPSLLVTEPPDHTRYRRLTTRVFSARAVQGLRARTEEIAAGLLDDLAADAAAGRPVDLVERYCALLPVTVIAEILGVPPEDRGRVLDFGSGAAPSLDLGLPWRRFREVEASLTAFEAWLDDHLADVRRDPGDDLLSQLVTARDDQGRGLTDAELRSTAGLVLAAGFETTVNLLGNGLVLLHEHPDQLALLRERPDLWPNAVDEVLRVDPPVLLTGRTVQRDTTFAGTRVPRGAVVTALLAGANRDPEVFTDPDRFDVARENASDHVSFSSGRHYCLGAALARMEGEVGLRAVVERHPDLELVAGAERRSTRILRGWSVLPARLSGGRAAGAAAPAPA</sequence>
<dbReference type="EMBL" id="LT629757">
    <property type="protein sequence ID" value="SDS67498.1"/>
    <property type="molecule type" value="Genomic_DNA"/>
</dbReference>
<dbReference type="InterPro" id="IPR036396">
    <property type="entry name" value="Cyt_P450_sf"/>
</dbReference>
<protein>
    <recommendedName>
        <fullName evidence="10">Cytochrome P450</fullName>
    </recommendedName>
</protein>
<dbReference type="GO" id="GO:0036199">
    <property type="term" value="F:cholest-4-en-3-one 26-monooxygenase activity"/>
    <property type="evidence" value="ECO:0007669"/>
    <property type="project" value="TreeGrafter"/>
</dbReference>
<keyword evidence="3 7" id="KW-0479">Metal-binding</keyword>
<dbReference type="OrthoDB" id="502624at2"/>
<dbReference type="PROSITE" id="PS00086">
    <property type="entry name" value="CYTOCHROME_P450"/>
    <property type="match status" value="1"/>
</dbReference>
<dbReference type="GO" id="GO:0005506">
    <property type="term" value="F:iron ion binding"/>
    <property type="evidence" value="ECO:0007669"/>
    <property type="project" value="InterPro"/>
</dbReference>
<dbReference type="GO" id="GO:0008395">
    <property type="term" value="F:steroid hydroxylase activity"/>
    <property type="evidence" value="ECO:0007669"/>
    <property type="project" value="TreeGrafter"/>
</dbReference>
<dbReference type="PRINTS" id="PR00385">
    <property type="entry name" value="P450"/>
</dbReference>
<evidence type="ECO:0000313" key="9">
    <source>
        <dbReference type="Proteomes" id="UP000198859"/>
    </source>
</evidence>
<dbReference type="CDD" id="cd20625">
    <property type="entry name" value="CYP164-like"/>
    <property type="match status" value="1"/>
</dbReference>
<proteinExistence type="inferred from homology"/>
<dbReference type="RefSeq" id="WP_091729983.1">
    <property type="nucleotide sequence ID" value="NZ_LT629757.1"/>
</dbReference>
<keyword evidence="5 7" id="KW-0408">Iron</keyword>
<keyword evidence="2 7" id="KW-0349">Heme</keyword>
<evidence type="ECO:0000256" key="4">
    <source>
        <dbReference type="ARBA" id="ARBA00023002"/>
    </source>
</evidence>
<dbReference type="FunFam" id="1.10.630.10:FF:000018">
    <property type="entry name" value="Cytochrome P450 monooxygenase"/>
    <property type="match status" value="1"/>
</dbReference>
<comment type="similarity">
    <text evidence="1 7">Belongs to the cytochrome P450 family.</text>
</comment>